<evidence type="ECO:0000256" key="3">
    <source>
        <dbReference type="ARBA" id="ARBA00022692"/>
    </source>
</evidence>
<keyword evidence="3 6" id="KW-0812">Transmembrane</keyword>
<keyword evidence="5 6" id="KW-0472">Membrane</keyword>
<feature type="transmembrane region" description="Helical" evidence="6">
    <location>
        <begin position="90"/>
        <end position="115"/>
    </location>
</feature>
<feature type="transmembrane region" description="Helical" evidence="6">
    <location>
        <begin position="16"/>
        <end position="36"/>
    </location>
</feature>
<dbReference type="AlphaFoldDB" id="A0A381Q8U5"/>
<evidence type="ECO:0000256" key="5">
    <source>
        <dbReference type="ARBA" id="ARBA00023136"/>
    </source>
</evidence>
<proteinExistence type="predicted"/>
<dbReference type="EMBL" id="UINC01001225">
    <property type="protein sequence ID" value="SUZ74849.1"/>
    <property type="molecule type" value="Genomic_DNA"/>
</dbReference>
<evidence type="ECO:0000313" key="8">
    <source>
        <dbReference type="EMBL" id="SUZ74849.1"/>
    </source>
</evidence>
<accession>A0A381Q8U5</accession>
<keyword evidence="4 6" id="KW-1133">Transmembrane helix</keyword>
<dbReference type="InterPro" id="IPR050622">
    <property type="entry name" value="CPA3_antiporter_subunitB"/>
</dbReference>
<keyword evidence="2" id="KW-1003">Cell membrane</keyword>
<organism evidence="8">
    <name type="scientific">marine metagenome</name>
    <dbReference type="NCBI Taxonomy" id="408172"/>
    <lineage>
        <taxon>unclassified sequences</taxon>
        <taxon>metagenomes</taxon>
        <taxon>ecological metagenomes</taxon>
    </lineage>
</organism>
<gene>
    <name evidence="8" type="ORF">METZ01_LOCUS27703</name>
</gene>
<dbReference type="InterPro" id="IPR007182">
    <property type="entry name" value="MnhB"/>
</dbReference>
<feature type="transmembrane region" description="Helical" evidence="6">
    <location>
        <begin position="48"/>
        <end position="70"/>
    </location>
</feature>
<evidence type="ECO:0000256" key="1">
    <source>
        <dbReference type="ARBA" id="ARBA00004651"/>
    </source>
</evidence>
<dbReference type="Pfam" id="PF04039">
    <property type="entry name" value="MnhB"/>
    <property type="match status" value="1"/>
</dbReference>
<dbReference type="PANTHER" id="PTHR33932:SF4">
    <property type="entry name" value="NA(+)_H(+) ANTIPORTER SUBUNIT B"/>
    <property type="match status" value="1"/>
</dbReference>
<dbReference type="GO" id="GO:0005886">
    <property type="term" value="C:plasma membrane"/>
    <property type="evidence" value="ECO:0007669"/>
    <property type="project" value="UniProtKB-SubCell"/>
</dbReference>
<dbReference type="PANTHER" id="PTHR33932">
    <property type="entry name" value="NA(+)/H(+) ANTIPORTER SUBUNIT B"/>
    <property type="match status" value="1"/>
</dbReference>
<evidence type="ECO:0000256" key="6">
    <source>
        <dbReference type="SAM" id="Phobius"/>
    </source>
</evidence>
<evidence type="ECO:0000256" key="4">
    <source>
        <dbReference type="ARBA" id="ARBA00022989"/>
    </source>
</evidence>
<evidence type="ECO:0000256" key="2">
    <source>
        <dbReference type="ARBA" id="ARBA00022475"/>
    </source>
</evidence>
<evidence type="ECO:0000259" key="7">
    <source>
        <dbReference type="Pfam" id="PF04039"/>
    </source>
</evidence>
<reference evidence="8" key="1">
    <citation type="submission" date="2018-05" db="EMBL/GenBank/DDBJ databases">
        <authorList>
            <person name="Lanie J.A."/>
            <person name="Ng W.-L."/>
            <person name="Kazmierczak K.M."/>
            <person name="Andrzejewski T.M."/>
            <person name="Davidsen T.M."/>
            <person name="Wayne K.J."/>
            <person name="Tettelin H."/>
            <person name="Glass J.I."/>
            <person name="Rusch D."/>
            <person name="Podicherti R."/>
            <person name="Tsui H.-C.T."/>
            <person name="Winkler M.E."/>
        </authorList>
    </citation>
    <scope>NUCLEOTIDE SEQUENCE</scope>
</reference>
<dbReference type="NCBIfam" id="NF009162">
    <property type="entry name" value="PRK12508.1"/>
    <property type="match status" value="1"/>
</dbReference>
<sequence length="121" mass="13360">MFALYVQFHGDYGPGGGFQAGVIFAAAFILYALIYGVDTAKRVLPLRFAWFCGALGVWIYAGVGVVTLFMGAEFLNYNVLRHDPEHGQELGILLVELGVLTTVFGVMVAIFYMFAARRQVR</sequence>
<protein>
    <recommendedName>
        <fullName evidence="7">Na+/H+ antiporter MnhB subunit-related protein domain-containing protein</fullName>
    </recommendedName>
</protein>
<feature type="domain" description="Na+/H+ antiporter MnhB subunit-related protein" evidence="7">
    <location>
        <begin position="1"/>
        <end position="108"/>
    </location>
</feature>
<comment type="subcellular location">
    <subcellularLocation>
        <location evidence="1">Cell membrane</location>
        <topology evidence="1">Multi-pass membrane protein</topology>
    </subcellularLocation>
</comment>
<name>A0A381Q8U5_9ZZZZ</name>